<name>A0AAU9CSB2_9LACO</name>
<accession>A0AAU9CSB2</accession>
<reference evidence="1 2" key="1">
    <citation type="journal article" date="2023" name="Microbiol. Spectr.">
        <title>Symbiosis of Carpenter Bees with Uncharacterized Lactic Acid Bacteria Showing NAD Auxotrophy.</title>
        <authorList>
            <person name="Kawasaki S."/>
            <person name="Ozawa K."/>
            <person name="Mori T."/>
            <person name="Yamamoto A."/>
            <person name="Ito M."/>
            <person name="Ohkuma M."/>
            <person name="Sakamoto M."/>
            <person name="Matsutani M."/>
        </authorList>
    </citation>
    <scope>NUCLEOTIDE SEQUENCE [LARGE SCALE GENOMIC DNA]</scope>
    <source>
        <strain evidence="1 2">KimC2</strain>
    </source>
</reference>
<evidence type="ECO:0000313" key="1">
    <source>
        <dbReference type="EMBL" id="BDR56864.1"/>
    </source>
</evidence>
<dbReference type="EMBL" id="AP026801">
    <property type="protein sequence ID" value="BDR56864.1"/>
    <property type="molecule type" value="Genomic_DNA"/>
</dbReference>
<dbReference type="AlphaFoldDB" id="A0AAU9CSB2"/>
<sequence length="99" mass="11741">MKKLSEVDIAYYTDKYKEAGYSLKQLEDYKLEITKLDQSNDTSIYLDDTNFLEYNPGNNTFYLSSIQPYSRSIQYNADSWEKILKYLFKNIFHGAHIDI</sequence>
<organism evidence="1 2">
    <name type="scientific">Xylocopilactobacillus apis</name>
    <dbReference type="NCBI Taxonomy" id="2932183"/>
    <lineage>
        <taxon>Bacteria</taxon>
        <taxon>Bacillati</taxon>
        <taxon>Bacillota</taxon>
        <taxon>Bacilli</taxon>
        <taxon>Lactobacillales</taxon>
        <taxon>Lactobacillaceae</taxon>
        <taxon>Xylocopilactobacillus</taxon>
    </lineage>
</organism>
<protein>
    <submittedName>
        <fullName evidence="1">Uncharacterized protein</fullName>
    </submittedName>
</protein>
<dbReference type="Proteomes" id="UP001321804">
    <property type="component" value="Chromosome"/>
</dbReference>
<keyword evidence="2" id="KW-1185">Reference proteome</keyword>
<dbReference type="RefSeq" id="WP_317695418.1">
    <property type="nucleotide sequence ID" value="NZ_AP026801.1"/>
</dbReference>
<gene>
    <name evidence="1" type="ORF">KIMC2_14260</name>
</gene>
<proteinExistence type="predicted"/>
<dbReference type="KEGG" id="xak:KIMC2_14260"/>
<evidence type="ECO:0000313" key="2">
    <source>
        <dbReference type="Proteomes" id="UP001321804"/>
    </source>
</evidence>